<organism evidence="3 4">
    <name type="scientific">Macrococcoides canis</name>
    <dbReference type="NCBI Taxonomy" id="1855823"/>
    <lineage>
        <taxon>Bacteria</taxon>
        <taxon>Bacillati</taxon>
        <taxon>Bacillota</taxon>
        <taxon>Bacilli</taxon>
        <taxon>Bacillales</taxon>
        <taxon>Staphylococcaceae</taxon>
        <taxon>Macrococcoides</taxon>
    </lineage>
</organism>
<name>A0A1W7AB55_9STAP</name>
<dbReference type="PANTHER" id="PTHR33713:SF6">
    <property type="entry name" value="ANTITOXIN YEFM"/>
    <property type="match status" value="1"/>
</dbReference>
<dbReference type="InterPro" id="IPR006442">
    <property type="entry name" value="Antitoxin_Phd/YefM"/>
</dbReference>
<comment type="function">
    <text evidence="2">Antitoxin component of a type II toxin-antitoxin (TA) system.</text>
</comment>
<dbReference type="AlphaFoldDB" id="A0A1W7AB55"/>
<dbReference type="Pfam" id="PF02604">
    <property type="entry name" value="PhdYeFM_antitox"/>
    <property type="match status" value="1"/>
</dbReference>
<dbReference type="NCBIfam" id="TIGR01552">
    <property type="entry name" value="phd_fam"/>
    <property type="match status" value="1"/>
</dbReference>
<dbReference type="RefSeq" id="WP_086042496.1">
    <property type="nucleotide sequence ID" value="NZ_CBCRZA010000002.1"/>
</dbReference>
<evidence type="ECO:0000256" key="2">
    <source>
        <dbReference type="RuleBase" id="RU362080"/>
    </source>
</evidence>
<dbReference type="InterPro" id="IPR036165">
    <property type="entry name" value="YefM-like_sf"/>
</dbReference>
<accession>A0A1W7AB55</accession>
<evidence type="ECO:0000313" key="3">
    <source>
        <dbReference type="EMBL" id="ARQ06852.1"/>
    </source>
</evidence>
<dbReference type="Proteomes" id="UP000194154">
    <property type="component" value="Chromosome"/>
</dbReference>
<dbReference type="STRING" id="1855823.MCCS_12060"/>
<dbReference type="InterPro" id="IPR051405">
    <property type="entry name" value="phD/YefM_antitoxin"/>
</dbReference>
<dbReference type="Gene3D" id="6.10.250.330">
    <property type="match status" value="1"/>
</dbReference>
<keyword evidence="4" id="KW-1185">Reference proteome</keyword>
<proteinExistence type="inferred from homology"/>
<dbReference type="OrthoDB" id="9802003at2"/>
<dbReference type="KEGG" id="mcak:MCCS_12060"/>
<comment type="similarity">
    <text evidence="1 2">Belongs to the phD/YefM antitoxin family.</text>
</comment>
<evidence type="ECO:0000256" key="1">
    <source>
        <dbReference type="ARBA" id="ARBA00009981"/>
    </source>
</evidence>
<sequence>MKVTTYSNARSNFRKIIDIVNEDCEPYTITTNTHNAVILSEQDYNSMIETLYLQSTPANAERLQKAIDESTDKNNLLQVEIDLDA</sequence>
<reference evidence="3 4" key="1">
    <citation type="journal article" date="2017" name="Int. J. Syst. Evol. Microbiol.">
        <title>Macrococcus canis sp. nov., a skin bacterium associated with infections in dogs.</title>
        <authorList>
            <person name="Gobeli Brawand S."/>
            <person name="Cotting K."/>
            <person name="Gomez-Sanz E."/>
            <person name="Collaud A."/>
            <person name="Thomann A."/>
            <person name="Brodard I."/>
            <person name="Rodriguez-Campos S."/>
            <person name="Strauss C."/>
            <person name="Perreten V."/>
        </authorList>
    </citation>
    <scope>NUCLEOTIDE SEQUENCE [LARGE SCALE GENOMIC DNA]</scope>
    <source>
        <strain evidence="3 4">KM45013</strain>
    </source>
</reference>
<dbReference type="GeneID" id="35295335"/>
<dbReference type="EMBL" id="CP021059">
    <property type="protein sequence ID" value="ARQ06852.1"/>
    <property type="molecule type" value="Genomic_DNA"/>
</dbReference>
<dbReference type="SUPFAM" id="SSF143120">
    <property type="entry name" value="YefM-like"/>
    <property type="match status" value="1"/>
</dbReference>
<dbReference type="PANTHER" id="PTHR33713">
    <property type="entry name" value="ANTITOXIN YAFN-RELATED"/>
    <property type="match status" value="1"/>
</dbReference>
<dbReference type="Gene3D" id="3.40.1620.10">
    <property type="entry name" value="YefM-like domain"/>
    <property type="match status" value="1"/>
</dbReference>
<gene>
    <name evidence="3" type="primary">relJ</name>
    <name evidence="3" type="ORF">MCCS_12060</name>
</gene>
<evidence type="ECO:0000313" key="4">
    <source>
        <dbReference type="Proteomes" id="UP000194154"/>
    </source>
</evidence>
<protein>
    <recommendedName>
        <fullName evidence="2">Antitoxin</fullName>
    </recommendedName>
</protein>